<protein>
    <submittedName>
        <fullName evidence="1">Uncharacterized protein</fullName>
    </submittedName>
</protein>
<dbReference type="EMBL" id="CADCTV010000282">
    <property type="protein sequence ID" value="CAA9313510.1"/>
    <property type="molecule type" value="Genomic_DNA"/>
</dbReference>
<accession>A0A6J4KT44</accession>
<gene>
    <name evidence="1" type="ORF">AVDCRST_MAG89-1276</name>
</gene>
<organism evidence="1">
    <name type="scientific">uncultured Gemmatimonadota bacterium</name>
    <dbReference type="NCBI Taxonomy" id="203437"/>
    <lineage>
        <taxon>Bacteria</taxon>
        <taxon>Pseudomonadati</taxon>
        <taxon>Gemmatimonadota</taxon>
        <taxon>environmental samples</taxon>
    </lineage>
</organism>
<dbReference type="AlphaFoldDB" id="A0A6J4KT44"/>
<dbReference type="Pfam" id="PF08811">
    <property type="entry name" value="DUF1800"/>
    <property type="match status" value="1"/>
</dbReference>
<sequence length="97" mass="10625">MPRALRQLRHPLWSPPAPRGFGDAMQDWADPDALLNRAELARTLGRRMAGAGPDPRALLDVVEVPPVDPVRAMLSDSRIAPGERIALALAAPAFQWR</sequence>
<evidence type="ECO:0000313" key="1">
    <source>
        <dbReference type="EMBL" id="CAA9313510.1"/>
    </source>
</evidence>
<reference evidence="1" key="1">
    <citation type="submission" date="2020-02" db="EMBL/GenBank/DDBJ databases">
        <authorList>
            <person name="Meier V. D."/>
        </authorList>
    </citation>
    <scope>NUCLEOTIDE SEQUENCE</scope>
    <source>
        <strain evidence="1">AVDCRST_MAG89</strain>
    </source>
</reference>
<name>A0A6J4KT44_9BACT</name>
<dbReference type="InterPro" id="IPR014917">
    <property type="entry name" value="DUF1800"/>
</dbReference>
<proteinExistence type="predicted"/>